<accession>A0A842HAX0</accession>
<evidence type="ECO:0000256" key="4">
    <source>
        <dbReference type="ARBA" id="ARBA00022837"/>
    </source>
</evidence>
<dbReference type="EMBL" id="JACHVB010000012">
    <property type="protein sequence ID" value="MBC2593218.1"/>
    <property type="molecule type" value="Genomic_DNA"/>
</dbReference>
<dbReference type="Gene3D" id="3.30.1120.10">
    <property type="match status" value="1"/>
</dbReference>
<reference evidence="6 7" key="1">
    <citation type="submission" date="2020-07" db="EMBL/GenBank/DDBJ databases">
        <authorList>
            <person name="Feng X."/>
        </authorList>
    </citation>
    <scope>NUCLEOTIDE SEQUENCE [LARGE SCALE GENOMIC DNA]</scope>
    <source>
        <strain evidence="6 7">JCM31066</strain>
    </source>
</reference>
<keyword evidence="7" id="KW-1185">Reference proteome</keyword>
<evidence type="ECO:0000256" key="3">
    <source>
        <dbReference type="ARBA" id="ARBA00022801"/>
    </source>
</evidence>
<protein>
    <submittedName>
        <fullName evidence="6">Sulfatase-like hydrolase/transferase</fullName>
    </submittedName>
</protein>
<organism evidence="6 7">
    <name type="scientific">Ruficoccus amylovorans</name>
    <dbReference type="NCBI Taxonomy" id="1804625"/>
    <lineage>
        <taxon>Bacteria</taxon>
        <taxon>Pseudomonadati</taxon>
        <taxon>Verrucomicrobiota</taxon>
        <taxon>Opitutia</taxon>
        <taxon>Puniceicoccales</taxon>
        <taxon>Cerasicoccaceae</taxon>
        <taxon>Ruficoccus</taxon>
    </lineage>
</organism>
<name>A0A842HAX0_9BACT</name>
<dbReference type="PANTHER" id="PTHR42693">
    <property type="entry name" value="ARYLSULFATASE FAMILY MEMBER"/>
    <property type="match status" value="1"/>
</dbReference>
<dbReference type="InterPro" id="IPR017850">
    <property type="entry name" value="Alkaline_phosphatase_core_sf"/>
</dbReference>
<dbReference type="PROSITE" id="PS00523">
    <property type="entry name" value="SULFATASE_1"/>
    <property type="match status" value="1"/>
</dbReference>
<dbReference type="Gene3D" id="3.40.720.10">
    <property type="entry name" value="Alkaline Phosphatase, subunit A"/>
    <property type="match status" value="1"/>
</dbReference>
<dbReference type="InterPro" id="IPR000917">
    <property type="entry name" value="Sulfatase_N"/>
</dbReference>
<dbReference type="InterPro" id="IPR024607">
    <property type="entry name" value="Sulfatase_CS"/>
</dbReference>
<dbReference type="Pfam" id="PF00884">
    <property type="entry name" value="Sulfatase"/>
    <property type="match status" value="1"/>
</dbReference>
<dbReference type="RefSeq" id="WP_185674208.1">
    <property type="nucleotide sequence ID" value="NZ_JACHVB010000012.1"/>
</dbReference>
<dbReference type="PROSITE" id="PS00149">
    <property type="entry name" value="SULFATASE_2"/>
    <property type="match status" value="1"/>
</dbReference>
<sequence length="504" mass="56742">MKTFRFLKTLALVFGVGVVSLPAEDQSFLNILYIVNDDQGWGDLGSQGHPFLKTPNLDRLAVMGCTLTDFYVTGPVCSPSRVGMVTGRIQNRFGLNQLINAGEKERLPLFQYIPPEEPTLPRLLQKAGYTTAHIGKWHCSFPERPGSPRMWDYGYDYAAVLNAGRHNSYKDSGWDESVNHKTTRIQTPGQWSADVYVDKAIDFISKAGDKPFFVNLWSFAPHQEVDASDEYRALYKDRTESEQYFCGAITQMDAAYGRLFDFLEQQGLMEKTIIIFTSDNGPEPHLITWSDRARGSAGGLRGAKHELYDGGIRAPGLIVWPGVTKPGSVIHTPVWTPDIAATLCDYVHEKPPAEYPFDGVNIEPLLEGKPFTRKDPMYWQAPWRGTSLRDGTEDTSPPLALRDGRWKMLCNDDFTGIELYNMEIDMNEKWNMKDEYPEVTEKLLAEMKVRYADVNGPYSREADIFSPDIKLPNGKKVSDYPIYAAPGLAVIESEAEAQQSSDFN</sequence>
<dbReference type="InterPro" id="IPR050738">
    <property type="entry name" value="Sulfatase"/>
</dbReference>
<dbReference type="GO" id="GO:0046872">
    <property type="term" value="F:metal ion binding"/>
    <property type="evidence" value="ECO:0007669"/>
    <property type="project" value="UniProtKB-KW"/>
</dbReference>
<evidence type="ECO:0000256" key="1">
    <source>
        <dbReference type="ARBA" id="ARBA00008779"/>
    </source>
</evidence>
<evidence type="ECO:0000313" key="7">
    <source>
        <dbReference type="Proteomes" id="UP000546464"/>
    </source>
</evidence>
<proteinExistence type="inferred from homology"/>
<evidence type="ECO:0000313" key="6">
    <source>
        <dbReference type="EMBL" id="MBC2593218.1"/>
    </source>
</evidence>
<dbReference type="Proteomes" id="UP000546464">
    <property type="component" value="Unassembled WGS sequence"/>
</dbReference>
<keyword evidence="6" id="KW-0808">Transferase</keyword>
<comment type="similarity">
    <text evidence="1">Belongs to the sulfatase family.</text>
</comment>
<evidence type="ECO:0000259" key="5">
    <source>
        <dbReference type="Pfam" id="PF00884"/>
    </source>
</evidence>
<evidence type="ECO:0000256" key="2">
    <source>
        <dbReference type="ARBA" id="ARBA00022723"/>
    </source>
</evidence>
<dbReference type="AlphaFoldDB" id="A0A842HAX0"/>
<keyword evidence="3 6" id="KW-0378">Hydrolase</keyword>
<comment type="caution">
    <text evidence="6">The sequence shown here is derived from an EMBL/GenBank/DDBJ whole genome shotgun (WGS) entry which is preliminary data.</text>
</comment>
<dbReference type="SUPFAM" id="SSF53649">
    <property type="entry name" value="Alkaline phosphatase-like"/>
    <property type="match status" value="1"/>
</dbReference>
<feature type="domain" description="Sulfatase N-terminal" evidence="5">
    <location>
        <begin position="30"/>
        <end position="346"/>
    </location>
</feature>
<keyword evidence="4" id="KW-0106">Calcium</keyword>
<dbReference type="GO" id="GO:0016740">
    <property type="term" value="F:transferase activity"/>
    <property type="evidence" value="ECO:0007669"/>
    <property type="project" value="UniProtKB-KW"/>
</dbReference>
<dbReference type="PANTHER" id="PTHR42693:SF33">
    <property type="entry name" value="ARYLSULFATASE"/>
    <property type="match status" value="1"/>
</dbReference>
<dbReference type="GO" id="GO:0004065">
    <property type="term" value="F:arylsulfatase activity"/>
    <property type="evidence" value="ECO:0007669"/>
    <property type="project" value="TreeGrafter"/>
</dbReference>
<keyword evidence="2" id="KW-0479">Metal-binding</keyword>
<gene>
    <name evidence="6" type="ORF">H5P28_02990</name>
</gene>